<keyword evidence="12" id="KW-1185">Reference proteome</keyword>
<dbReference type="GO" id="GO:0003712">
    <property type="term" value="F:transcription coregulator activity"/>
    <property type="evidence" value="ECO:0007669"/>
    <property type="project" value="InterPro"/>
</dbReference>
<dbReference type="EMBL" id="JAXLQG010000016">
    <property type="protein sequence ID" value="KAK5531840.1"/>
    <property type="molecule type" value="Genomic_DNA"/>
</dbReference>
<keyword evidence="6 8" id="KW-0539">Nucleus</keyword>
<keyword evidence="8" id="KW-0010">Activator</keyword>
<evidence type="ECO:0000256" key="1">
    <source>
        <dbReference type="ARBA" id="ARBA00004123"/>
    </source>
</evidence>
<comment type="similarity">
    <text evidence="2 8">Belongs to the Mediator complex subunit 4 family.</text>
</comment>
<evidence type="ECO:0000256" key="8">
    <source>
        <dbReference type="RuleBase" id="RU364141"/>
    </source>
</evidence>
<name>A0AAV9Q127_9PEZI</name>
<evidence type="ECO:0000256" key="5">
    <source>
        <dbReference type="ARBA" id="ARBA00023163"/>
    </source>
</evidence>
<feature type="compositionally biased region" description="Low complexity" evidence="10">
    <location>
        <begin position="266"/>
        <end position="280"/>
    </location>
</feature>
<feature type="compositionally biased region" description="Low complexity" evidence="10">
    <location>
        <begin position="247"/>
        <end position="256"/>
    </location>
</feature>
<accession>A0AAV9Q127</accession>
<dbReference type="Proteomes" id="UP001345827">
    <property type="component" value="Unassembled WGS sequence"/>
</dbReference>
<keyword evidence="5 8" id="KW-0804">Transcription</keyword>
<organism evidence="11 12">
    <name type="scientific">Vermiconidia calcicola</name>
    <dbReference type="NCBI Taxonomy" id="1690605"/>
    <lineage>
        <taxon>Eukaryota</taxon>
        <taxon>Fungi</taxon>
        <taxon>Dikarya</taxon>
        <taxon>Ascomycota</taxon>
        <taxon>Pezizomycotina</taxon>
        <taxon>Dothideomycetes</taxon>
        <taxon>Dothideomycetidae</taxon>
        <taxon>Mycosphaerellales</taxon>
        <taxon>Extremaceae</taxon>
        <taxon>Vermiconidia</taxon>
    </lineage>
</organism>
<dbReference type="Pfam" id="PF10018">
    <property type="entry name" value="Med4"/>
    <property type="match status" value="1"/>
</dbReference>
<evidence type="ECO:0000256" key="2">
    <source>
        <dbReference type="ARBA" id="ARBA00009626"/>
    </source>
</evidence>
<sequence length="312" mass="33720">MEALVVDPLNSIETHLDSLITSLAQTNTFANAPQIAKDLVTDDDNLTTSLTLLQRHQQNYARILELRTEVEELQSQLKDTIRGCVSFRQEIVQVHPSILDESDDGEEEDQDTNVSEIDYHTLLAFAARIGKHNAAAAREAEAEAVRRKVAAKNNAANGVSDGGTENATAETEAELERINNTVAQTRAQMDANILRIGALGQLQLLQEKQAGTGTDVQDAVDREVEKLVRETEAVADPVVERVEETATESATWTSPEMAKQSLPGAPGQTGQQTGQPSSSQLAQRPGSGLPPGQPKKKVGLDFGTSSDEEDED</sequence>
<protein>
    <recommendedName>
        <fullName evidence="3 8">Mediator of RNA polymerase II transcription subunit 4</fullName>
    </recommendedName>
    <alternativeName>
        <fullName evidence="7 8">Mediator complex subunit 4</fullName>
    </alternativeName>
</protein>
<keyword evidence="9" id="KW-0175">Coiled coil</keyword>
<comment type="subcellular location">
    <subcellularLocation>
        <location evidence="1 8">Nucleus</location>
    </subcellularLocation>
</comment>
<feature type="coiled-coil region" evidence="9">
    <location>
        <begin position="53"/>
        <end position="83"/>
    </location>
</feature>
<comment type="caution">
    <text evidence="11">The sequence shown here is derived from an EMBL/GenBank/DDBJ whole genome shotgun (WGS) entry which is preliminary data.</text>
</comment>
<gene>
    <name evidence="8" type="primary">MED4</name>
    <name evidence="11" type="ORF">LTR25_008170</name>
</gene>
<keyword evidence="4 8" id="KW-0805">Transcription regulation</keyword>
<evidence type="ECO:0000256" key="3">
    <source>
        <dbReference type="ARBA" id="ARBA00020629"/>
    </source>
</evidence>
<evidence type="ECO:0000256" key="9">
    <source>
        <dbReference type="SAM" id="Coils"/>
    </source>
</evidence>
<comment type="subunit">
    <text evidence="8">Component of the Mediator complex.</text>
</comment>
<evidence type="ECO:0000256" key="7">
    <source>
        <dbReference type="ARBA" id="ARBA00031257"/>
    </source>
</evidence>
<dbReference type="GO" id="GO:0016592">
    <property type="term" value="C:mediator complex"/>
    <property type="evidence" value="ECO:0007669"/>
    <property type="project" value="InterPro"/>
</dbReference>
<dbReference type="PANTHER" id="PTHR13208">
    <property type="entry name" value="MEDIATOR OF RNA POLYMERASE II TRANSCRIPTION SUBUNIT 4"/>
    <property type="match status" value="1"/>
</dbReference>
<comment type="function">
    <text evidence="8">Component of the Mediator complex, a coactivator involved in the regulated transcription of nearly all RNA polymerase II-dependent genes. Mediator functions as a bridge to convey information from gene-specific regulatory proteins to the basal RNA polymerase II transcription machinery. Mediator is recruited to promoters by direct interactions with regulatory proteins and serves as a scaffold for the assembly of a functional preinitiation complex with RNA polymerase II and the general transcription factors.</text>
</comment>
<feature type="region of interest" description="Disordered" evidence="10">
    <location>
        <begin position="238"/>
        <end position="312"/>
    </location>
</feature>
<evidence type="ECO:0000256" key="6">
    <source>
        <dbReference type="ARBA" id="ARBA00023242"/>
    </source>
</evidence>
<dbReference type="InterPro" id="IPR019258">
    <property type="entry name" value="Mediator_Med4"/>
</dbReference>
<dbReference type="GO" id="GO:0070847">
    <property type="term" value="C:core mediator complex"/>
    <property type="evidence" value="ECO:0007669"/>
    <property type="project" value="TreeGrafter"/>
</dbReference>
<evidence type="ECO:0000313" key="11">
    <source>
        <dbReference type="EMBL" id="KAK5531840.1"/>
    </source>
</evidence>
<proteinExistence type="inferred from homology"/>
<reference evidence="11 12" key="1">
    <citation type="submission" date="2023-06" db="EMBL/GenBank/DDBJ databases">
        <title>Black Yeasts Isolated from many extreme environments.</title>
        <authorList>
            <person name="Coleine C."/>
            <person name="Stajich J.E."/>
            <person name="Selbmann L."/>
        </authorList>
    </citation>
    <scope>NUCLEOTIDE SEQUENCE [LARGE SCALE GENOMIC DNA]</scope>
    <source>
        <strain evidence="11 12">CCFEE 5887</strain>
    </source>
</reference>
<dbReference type="AlphaFoldDB" id="A0AAV9Q127"/>
<dbReference type="GO" id="GO:0006357">
    <property type="term" value="P:regulation of transcription by RNA polymerase II"/>
    <property type="evidence" value="ECO:0007669"/>
    <property type="project" value="InterPro"/>
</dbReference>
<evidence type="ECO:0000313" key="12">
    <source>
        <dbReference type="Proteomes" id="UP001345827"/>
    </source>
</evidence>
<evidence type="ECO:0000256" key="10">
    <source>
        <dbReference type="SAM" id="MobiDB-lite"/>
    </source>
</evidence>
<evidence type="ECO:0000256" key="4">
    <source>
        <dbReference type="ARBA" id="ARBA00023015"/>
    </source>
</evidence>
<dbReference type="PANTHER" id="PTHR13208:SF2">
    <property type="entry name" value="MEDIATOR OF RNA POLYMERASE II TRANSCRIPTION SUBUNIT 4"/>
    <property type="match status" value="1"/>
</dbReference>